<sequence length="31" mass="3555">GNALSRPRQIDTDDPHYRAFIQQIMGRGQRG</sequence>
<protein>
    <submittedName>
        <fullName evidence="1">Uncharacterized protein</fullName>
    </submittedName>
</protein>
<dbReference type="EMBL" id="CADCTR010001351">
    <property type="protein sequence ID" value="CAA9292183.1"/>
    <property type="molecule type" value="Genomic_DNA"/>
</dbReference>
<gene>
    <name evidence="1" type="ORF">AVDCRST_MAG93-3986</name>
</gene>
<evidence type="ECO:0000313" key="1">
    <source>
        <dbReference type="EMBL" id="CAA9292183.1"/>
    </source>
</evidence>
<name>A0A6J4K095_9CHLR</name>
<feature type="non-terminal residue" evidence="1">
    <location>
        <position position="1"/>
    </location>
</feature>
<organism evidence="1">
    <name type="scientific">uncultured Chloroflexia bacterium</name>
    <dbReference type="NCBI Taxonomy" id="1672391"/>
    <lineage>
        <taxon>Bacteria</taxon>
        <taxon>Bacillati</taxon>
        <taxon>Chloroflexota</taxon>
        <taxon>Chloroflexia</taxon>
        <taxon>environmental samples</taxon>
    </lineage>
</organism>
<dbReference type="AlphaFoldDB" id="A0A6J4K095"/>
<accession>A0A6J4K095</accession>
<proteinExistence type="predicted"/>
<reference evidence="1" key="1">
    <citation type="submission" date="2020-02" db="EMBL/GenBank/DDBJ databases">
        <authorList>
            <person name="Meier V. D."/>
        </authorList>
    </citation>
    <scope>NUCLEOTIDE SEQUENCE</scope>
    <source>
        <strain evidence="1">AVDCRST_MAG93</strain>
    </source>
</reference>
<feature type="non-terminal residue" evidence="1">
    <location>
        <position position="31"/>
    </location>
</feature>